<feature type="domain" description="Fluoroacetyl-CoA-specific thioesterase-like" evidence="1">
    <location>
        <begin position="34"/>
        <end position="90"/>
    </location>
</feature>
<evidence type="ECO:0000313" key="2">
    <source>
        <dbReference type="EMBL" id="SFS96983.1"/>
    </source>
</evidence>
<organism evidence="2 3">
    <name type="scientific">Saccharopolyspora flava</name>
    <dbReference type="NCBI Taxonomy" id="95161"/>
    <lineage>
        <taxon>Bacteria</taxon>
        <taxon>Bacillati</taxon>
        <taxon>Actinomycetota</taxon>
        <taxon>Actinomycetes</taxon>
        <taxon>Pseudonocardiales</taxon>
        <taxon>Pseudonocardiaceae</taxon>
        <taxon>Saccharopolyspora</taxon>
    </lineage>
</organism>
<dbReference type="InterPro" id="IPR054485">
    <property type="entry name" value="FlK-like_dom"/>
</dbReference>
<keyword evidence="3" id="KW-1185">Reference proteome</keyword>
<accession>A0A1I6U6B7</accession>
<sequence>MTNTQPVQVHSCTRTITAAHTVPSILPGTLLARRGEPVLATGTLIAMLEDATWELLAPDVPDEFAMLGCGGVYEHTAPTLPGQVVRIEVERGPAPDVGRQTWTARAINVDTGQQAGVLHHQVATVDRARFYRKLGR</sequence>
<dbReference type="AlphaFoldDB" id="A0A1I6U6B7"/>
<dbReference type="Pfam" id="PF22636">
    <property type="entry name" value="FlK"/>
    <property type="match status" value="1"/>
</dbReference>
<dbReference type="Gene3D" id="3.10.129.10">
    <property type="entry name" value="Hotdog Thioesterase"/>
    <property type="match status" value="1"/>
</dbReference>
<evidence type="ECO:0000313" key="3">
    <source>
        <dbReference type="Proteomes" id="UP000198852"/>
    </source>
</evidence>
<dbReference type="EMBL" id="FOZX01000009">
    <property type="protein sequence ID" value="SFS96983.1"/>
    <property type="molecule type" value="Genomic_DNA"/>
</dbReference>
<dbReference type="RefSeq" id="WP_093421756.1">
    <property type="nucleotide sequence ID" value="NZ_FOZX01000009.1"/>
</dbReference>
<proteinExistence type="predicted"/>
<dbReference type="InterPro" id="IPR029069">
    <property type="entry name" value="HotDog_dom_sf"/>
</dbReference>
<gene>
    <name evidence="2" type="ORF">SAMN05660874_04641</name>
</gene>
<evidence type="ECO:0000259" key="1">
    <source>
        <dbReference type="Pfam" id="PF22636"/>
    </source>
</evidence>
<dbReference type="OrthoDB" id="6902891at2"/>
<dbReference type="Proteomes" id="UP000198852">
    <property type="component" value="Unassembled WGS sequence"/>
</dbReference>
<name>A0A1I6U6B7_9PSEU</name>
<dbReference type="SUPFAM" id="SSF54637">
    <property type="entry name" value="Thioesterase/thiol ester dehydrase-isomerase"/>
    <property type="match status" value="1"/>
</dbReference>
<reference evidence="3" key="1">
    <citation type="submission" date="2016-10" db="EMBL/GenBank/DDBJ databases">
        <authorList>
            <person name="Varghese N."/>
            <person name="Submissions S."/>
        </authorList>
    </citation>
    <scope>NUCLEOTIDE SEQUENCE [LARGE SCALE GENOMIC DNA]</scope>
    <source>
        <strain evidence="3">DSM 44771</strain>
    </source>
</reference>
<protein>
    <submittedName>
        <fullName evidence="2">Fluoroacetyl-CoA thioesterase</fullName>
    </submittedName>
</protein>